<feature type="transmembrane region" description="Helical" evidence="1">
    <location>
        <begin position="108"/>
        <end position="126"/>
    </location>
</feature>
<sequence length="308" mass="34072">MSFVLLPALLKRNYGRNADSLERMVEVFLAMFLLFGLTVPNPLPFCLLSAVATAAMGENMMSSSWHRWAGPPIALDKRILVPSFIAISLIHLPSLVTVGAALVLLNPLLLVPQLVVALTIVIARAYKPQRKPVRSYRFVEPRAEGPTAYLEFLVRRLRFPINVVTCAVVAGIAGFVVMPGRSLLPWLLAGASFGVTFPIIYRECDDLPAKAIRITAQVSRLWGILPRAVPGFCFILLAALFSATAGLIVAWFILLVAIFLIRRIVTIEPSTFGNLRFLRPDLRPSPLPEFFMQLFLLALFATSVWVFA</sequence>
<keyword evidence="1" id="KW-1133">Transmembrane helix</keyword>
<accession>A0AAX1L8E9</accession>
<keyword evidence="1" id="KW-0472">Membrane</keyword>
<dbReference type="EMBL" id="CP069534">
    <property type="protein sequence ID" value="QRP70493.1"/>
    <property type="molecule type" value="Genomic_DNA"/>
</dbReference>
<feature type="transmembrane region" description="Helical" evidence="1">
    <location>
        <begin position="286"/>
        <end position="307"/>
    </location>
</feature>
<feature type="transmembrane region" description="Helical" evidence="1">
    <location>
        <begin position="247"/>
        <end position="265"/>
    </location>
</feature>
<evidence type="ECO:0008006" key="4">
    <source>
        <dbReference type="Google" id="ProtNLM"/>
    </source>
</evidence>
<dbReference type="Proteomes" id="UP000617681">
    <property type="component" value="Chromosome"/>
</dbReference>
<dbReference type="RefSeq" id="WP_005394627.1">
    <property type="nucleotide sequence ID" value="NZ_CP068162.1"/>
</dbReference>
<reference evidence="2" key="1">
    <citation type="submission" date="2021-02" db="EMBL/GenBank/DDBJ databases">
        <title>FDA dAtabase for Regulatory Grade micrObial Sequences (FDA-ARGOS): Supporting development and validation of Infectious Disease Dx tests.</title>
        <authorList>
            <person name="Sproer C."/>
            <person name="Gronow S."/>
            <person name="Severitt S."/>
            <person name="Schroder I."/>
            <person name="Tallon L."/>
            <person name="Sadzewicz L."/>
            <person name="Zhao X."/>
            <person name="Boylan J."/>
            <person name="Ott S."/>
            <person name="Bowen H."/>
            <person name="Vavikolanu K."/>
            <person name="Mehta A."/>
            <person name="Aluvathingal J."/>
            <person name="Nadendla S."/>
            <person name="Lowell S."/>
            <person name="Myers T."/>
            <person name="Yan Y."/>
            <person name="Sichtig H."/>
        </authorList>
    </citation>
    <scope>NUCLEOTIDE SEQUENCE</scope>
    <source>
        <strain evidence="2">FDAARGOS_1191</strain>
    </source>
</reference>
<gene>
    <name evidence="2" type="ORF">I6J21_12260</name>
</gene>
<feature type="transmembrane region" description="Helical" evidence="1">
    <location>
        <begin position="79"/>
        <end position="102"/>
    </location>
</feature>
<evidence type="ECO:0000256" key="1">
    <source>
        <dbReference type="SAM" id="Phobius"/>
    </source>
</evidence>
<feature type="transmembrane region" description="Helical" evidence="1">
    <location>
        <begin position="183"/>
        <end position="201"/>
    </location>
</feature>
<keyword evidence="1" id="KW-0812">Transmembrane</keyword>
<feature type="transmembrane region" description="Helical" evidence="1">
    <location>
        <begin position="221"/>
        <end position="241"/>
    </location>
</feature>
<name>A0AAX1L8E9_9CORY</name>
<organism evidence="2 3">
    <name type="scientific">Corynebacterium glucuronolyticum</name>
    <dbReference type="NCBI Taxonomy" id="39791"/>
    <lineage>
        <taxon>Bacteria</taxon>
        <taxon>Bacillati</taxon>
        <taxon>Actinomycetota</taxon>
        <taxon>Actinomycetes</taxon>
        <taxon>Mycobacteriales</taxon>
        <taxon>Corynebacteriaceae</taxon>
        <taxon>Corynebacterium</taxon>
    </lineage>
</organism>
<evidence type="ECO:0000313" key="2">
    <source>
        <dbReference type="EMBL" id="QRP70493.1"/>
    </source>
</evidence>
<proteinExistence type="predicted"/>
<feature type="transmembrane region" description="Helical" evidence="1">
    <location>
        <begin position="159"/>
        <end position="177"/>
    </location>
</feature>
<dbReference type="AlphaFoldDB" id="A0AAX1L8E9"/>
<protein>
    <recommendedName>
        <fullName evidence="4">1,4-dihydroxy-2-naphthoate octaprenyltransferase</fullName>
    </recommendedName>
</protein>
<evidence type="ECO:0000313" key="3">
    <source>
        <dbReference type="Proteomes" id="UP000617681"/>
    </source>
</evidence>
<feature type="transmembrane region" description="Helical" evidence="1">
    <location>
        <begin position="28"/>
        <end position="58"/>
    </location>
</feature>